<organism evidence="3">
    <name type="scientific">mine drainage metagenome</name>
    <dbReference type="NCBI Taxonomy" id="410659"/>
    <lineage>
        <taxon>unclassified sequences</taxon>
        <taxon>metagenomes</taxon>
        <taxon>ecological metagenomes</taxon>
    </lineage>
</organism>
<accession>A0A1J5RWZ3</accession>
<dbReference type="EMBL" id="MLJW01000146">
    <property type="protein sequence ID" value="OIQ96572.1"/>
    <property type="molecule type" value="Genomic_DNA"/>
</dbReference>
<dbReference type="NCBIfam" id="TIGR00229">
    <property type="entry name" value="sensory_box"/>
    <property type="match status" value="1"/>
</dbReference>
<dbReference type="PROSITE" id="PS50113">
    <property type="entry name" value="PAC"/>
    <property type="match status" value="1"/>
</dbReference>
<dbReference type="Pfam" id="PF13426">
    <property type="entry name" value="PAS_9"/>
    <property type="match status" value="1"/>
</dbReference>
<dbReference type="InterPro" id="IPR000160">
    <property type="entry name" value="GGDEF_dom"/>
</dbReference>
<name>A0A1J5RWZ3_9ZZZZ</name>
<feature type="domain" description="GGDEF" evidence="2">
    <location>
        <begin position="421"/>
        <end position="555"/>
    </location>
</feature>
<dbReference type="NCBIfam" id="TIGR00254">
    <property type="entry name" value="GGDEF"/>
    <property type="match status" value="1"/>
</dbReference>
<evidence type="ECO:0000259" key="1">
    <source>
        <dbReference type="PROSITE" id="PS50113"/>
    </source>
</evidence>
<dbReference type="SMART" id="SM00267">
    <property type="entry name" value="GGDEF"/>
    <property type="match status" value="1"/>
</dbReference>
<dbReference type="InterPro" id="IPR000700">
    <property type="entry name" value="PAS-assoc_C"/>
</dbReference>
<dbReference type="AlphaFoldDB" id="A0A1J5RWZ3"/>
<dbReference type="SUPFAM" id="SSF55781">
    <property type="entry name" value="GAF domain-like"/>
    <property type="match status" value="1"/>
</dbReference>
<dbReference type="InterPro" id="IPR052155">
    <property type="entry name" value="Biofilm_reg_signaling"/>
</dbReference>
<dbReference type="SUPFAM" id="SSF55785">
    <property type="entry name" value="PYP-like sensor domain (PAS domain)"/>
    <property type="match status" value="1"/>
</dbReference>
<evidence type="ECO:0000259" key="2">
    <source>
        <dbReference type="PROSITE" id="PS50887"/>
    </source>
</evidence>
<dbReference type="InterPro" id="IPR000014">
    <property type="entry name" value="PAS"/>
</dbReference>
<dbReference type="InterPro" id="IPR029787">
    <property type="entry name" value="Nucleotide_cyclase"/>
</dbReference>
<dbReference type="InterPro" id="IPR043128">
    <property type="entry name" value="Rev_trsase/Diguanyl_cyclase"/>
</dbReference>
<dbReference type="SUPFAM" id="SSF55073">
    <property type="entry name" value="Nucleotide cyclase"/>
    <property type="match status" value="1"/>
</dbReference>
<dbReference type="Gene3D" id="3.30.70.270">
    <property type="match status" value="1"/>
</dbReference>
<dbReference type="InterPro" id="IPR035965">
    <property type="entry name" value="PAS-like_dom_sf"/>
</dbReference>
<dbReference type="PROSITE" id="PS50887">
    <property type="entry name" value="GGDEF"/>
    <property type="match status" value="1"/>
</dbReference>
<sequence>MSMIKKIQDLLGLTADHRSGPRVLGLDALESFPTPALILDAQGQVTEANGAAARLAALMVEGALPGIAAAAGRALASGRSQMDSVMLPDKDGPMLFDLSVLPLHDGTALVLAKDATLESNLRSALVESRQRYKDLVEISSDFAWEIGPEGSFVFVSPRGALGHAADQLVGRPPQDFIIEQPGINGLVPFTSDRPVEDAEVWLRRADGAAACVLASSSPLRDGEGRRRGARGVCRDITLERERDAALVRANNRERLLTYIVRTIRDVVDPADMLKIAAEATARALGGIGCQIYRRTETGFIPGSAFGAVGSSAPILAAFSTDDRFEGPVEQRMALAALTRYRQGGNGAIIVWRNGDAQGWNDDDRLLLEDVANQIGIANEQIANHERILTLSRTDGLTGLYNRRAFFEELTRRFNRLAFDHKPAALIYADLDNFKLVNDLFGHKRGDEALLAVRDILLTHTRPVDLLARLGGDEFAIWLEGADEEIATRRCREILQAGALLSQFSGNAGAQLTLSLGVAVHQGDSRETMNELLARADEAMYGVKRGGKSDFRLSQLPVPRPAP</sequence>
<gene>
    <name evidence="3" type="primary">cph2_38</name>
    <name evidence="3" type="ORF">GALL_213980</name>
</gene>
<protein>
    <submittedName>
        <fullName evidence="3">Phytochrome-like protein cph2</fullName>
    </submittedName>
</protein>
<feature type="domain" description="PAC" evidence="1">
    <location>
        <begin position="196"/>
        <end position="248"/>
    </location>
</feature>
<dbReference type="PANTHER" id="PTHR44757">
    <property type="entry name" value="DIGUANYLATE CYCLASE DGCP"/>
    <property type="match status" value="1"/>
</dbReference>
<comment type="caution">
    <text evidence="3">The sequence shown here is derived from an EMBL/GenBank/DDBJ whole genome shotgun (WGS) entry which is preliminary data.</text>
</comment>
<dbReference type="Pfam" id="PF00990">
    <property type="entry name" value="GGDEF"/>
    <property type="match status" value="1"/>
</dbReference>
<proteinExistence type="predicted"/>
<dbReference type="PANTHER" id="PTHR44757:SF2">
    <property type="entry name" value="BIOFILM ARCHITECTURE MAINTENANCE PROTEIN MBAA"/>
    <property type="match status" value="1"/>
</dbReference>
<reference evidence="3" key="1">
    <citation type="submission" date="2016-10" db="EMBL/GenBank/DDBJ databases">
        <title>Sequence of Gallionella enrichment culture.</title>
        <authorList>
            <person name="Poehlein A."/>
            <person name="Muehling M."/>
            <person name="Daniel R."/>
        </authorList>
    </citation>
    <scope>NUCLEOTIDE SEQUENCE</scope>
</reference>
<evidence type="ECO:0000313" key="3">
    <source>
        <dbReference type="EMBL" id="OIQ96572.1"/>
    </source>
</evidence>
<dbReference type="Gene3D" id="3.30.450.20">
    <property type="entry name" value="PAS domain"/>
    <property type="match status" value="1"/>
</dbReference>
<dbReference type="CDD" id="cd01949">
    <property type="entry name" value="GGDEF"/>
    <property type="match status" value="1"/>
</dbReference>